<name>A0A0L6UQA9_9BASI</name>
<keyword evidence="2" id="KW-0812">Transmembrane</keyword>
<feature type="compositionally biased region" description="Acidic residues" evidence="1">
    <location>
        <begin position="246"/>
        <end position="274"/>
    </location>
</feature>
<feature type="transmembrane region" description="Helical" evidence="2">
    <location>
        <begin position="12"/>
        <end position="35"/>
    </location>
</feature>
<accession>A0A0L6UQA9</accession>
<gene>
    <name evidence="3" type="ORF">VP01_4273g2</name>
</gene>
<evidence type="ECO:0000256" key="1">
    <source>
        <dbReference type="SAM" id="MobiDB-lite"/>
    </source>
</evidence>
<dbReference type="Proteomes" id="UP000037035">
    <property type="component" value="Unassembled WGS sequence"/>
</dbReference>
<organism evidence="3 4">
    <name type="scientific">Puccinia sorghi</name>
    <dbReference type="NCBI Taxonomy" id="27349"/>
    <lineage>
        <taxon>Eukaryota</taxon>
        <taxon>Fungi</taxon>
        <taxon>Dikarya</taxon>
        <taxon>Basidiomycota</taxon>
        <taxon>Pucciniomycotina</taxon>
        <taxon>Pucciniomycetes</taxon>
        <taxon>Pucciniales</taxon>
        <taxon>Pucciniaceae</taxon>
        <taxon>Puccinia</taxon>
    </lineage>
</organism>
<feature type="region of interest" description="Disordered" evidence="1">
    <location>
        <begin position="207"/>
        <end position="305"/>
    </location>
</feature>
<protein>
    <submittedName>
        <fullName evidence="3">Uncharacterized protein</fullName>
    </submittedName>
</protein>
<keyword evidence="2" id="KW-0472">Membrane</keyword>
<dbReference type="STRING" id="27349.A0A0L6UQA9"/>
<sequence length="305" mass="35419">MTPMLTSRFIWRWLKICLCSFRLTTIFYTIFNLTITRKILKRRARLLKKQTKRKSARTARGYLRDECRDFAILHSFPQCYQEILELITANSDDKFVERKGIYKIKTLPYHSKNANWLFCRFDSVMKDAAGQKPLAKMFRGRTRRLPKKPEMSKFKLATKGLSIDFYSPKWYHKLLPNLYSQKLKDKLADSTFTKKYWEVLAEPYGLVGPGSSDEEESASKDGDLDGEGEGIDLTQPSPNASKNEFLEEGDTGSLYGDEEDSEFIALDDEEEEVEGGGSDNKEDDEYDKAQDNIVMKTIPKWEEEW</sequence>
<keyword evidence="2" id="KW-1133">Transmembrane helix</keyword>
<dbReference type="VEuPathDB" id="FungiDB:VP01_4273g2"/>
<dbReference type="EMBL" id="LAVV01009361">
    <property type="protein sequence ID" value="KNZ50724.1"/>
    <property type="molecule type" value="Genomic_DNA"/>
</dbReference>
<comment type="caution">
    <text evidence="3">The sequence shown here is derived from an EMBL/GenBank/DDBJ whole genome shotgun (WGS) entry which is preliminary data.</text>
</comment>
<evidence type="ECO:0000313" key="4">
    <source>
        <dbReference type="Proteomes" id="UP000037035"/>
    </source>
</evidence>
<reference evidence="3 4" key="1">
    <citation type="submission" date="2015-08" db="EMBL/GenBank/DDBJ databases">
        <title>Next Generation Sequencing and Analysis of the Genome of Puccinia sorghi L Schw, the Causal Agent of Maize Common Rust.</title>
        <authorList>
            <person name="Rochi L."/>
            <person name="Burguener G."/>
            <person name="Darino M."/>
            <person name="Turjanski A."/>
            <person name="Kreff E."/>
            <person name="Dieguez M.J."/>
            <person name="Sacco F."/>
        </authorList>
    </citation>
    <scope>NUCLEOTIDE SEQUENCE [LARGE SCALE GENOMIC DNA]</scope>
    <source>
        <strain evidence="3 4">RO10H11247</strain>
    </source>
</reference>
<dbReference type="AlphaFoldDB" id="A0A0L6UQA9"/>
<evidence type="ECO:0000313" key="3">
    <source>
        <dbReference type="EMBL" id="KNZ50724.1"/>
    </source>
</evidence>
<keyword evidence="4" id="KW-1185">Reference proteome</keyword>
<proteinExistence type="predicted"/>
<evidence type="ECO:0000256" key="2">
    <source>
        <dbReference type="SAM" id="Phobius"/>
    </source>
</evidence>